<gene>
    <name evidence="1" type="ORF">AOR01nite_11200</name>
</gene>
<evidence type="ECO:0000313" key="1">
    <source>
        <dbReference type="EMBL" id="GEB82643.1"/>
    </source>
</evidence>
<proteinExistence type="predicted"/>
<dbReference type="STRING" id="104099.AD949_04470"/>
<reference evidence="1 2" key="1">
    <citation type="submission" date="2019-06" db="EMBL/GenBank/DDBJ databases">
        <title>Whole genome shotgun sequence of Acetobacter orleanensis NBRC 13752.</title>
        <authorList>
            <person name="Hosoyama A."/>
            <person name="Uohara A."/>
            <person name="Ohji S."/>
            <person name="Ichikawa N."/>
        </authorList>
    </citation>
    <scope>NUCLEOTIDE SEQUENCE [LARGE SCALE GENOMIC DNA]</scope>
    <source>
        <strain evidence="1 2">NBRC 13752</strain>
    </source>
</reference>
<comment type="caution">
    <text evidence="1">The sequence shown here is derived from an EMBL/GenBank/DDBJ whole genome shotgun (WGS) entry which is preliminary data.</text>
</comment>
<dbReference type="AlphaFoldDB" id="A0A4Y3TLM0"/>
<organism evidence="1 2">
    <name type="scientific">Acetobacter orleanensis</name>
    <dbReference type="NCBI Taxonomy" id="104099"/>
    <lineage>
        <taxon>Bacteria</taxon>
        <taxon>Pseudomonadati</taxon>
        <taxon>Pseudomonadota</taxon>
        <taxon>Alphaproteobacteria</taxon>
        <taxon>Acetobacterales</taxon>
        <taxon>Acetobacteraceae</taxon>
        <taxon>Acetobacter</taxon>
    </lineage>
</organism>
<evidence type="ECO:0000313" key="2">
    <source>
        <dbReference type="Proteomes" id="UP000317617"/>
    </source>
</evidence>
<keyword evidence="2" id="KW-1185">Reference proteome</keyword>
<name>A0A4Y3TLM0_9PROT</name>
<accession>A0A4Y3TLM0</accession>
<dbReference type="EMBL" id="BJMU01000004">
    <property type="protein sequence ID" value="GEB82643.1"/>
    <property type="molecule type" value="Genomic_DNA"/>
</dbReference>
<protein>
    <submittedName>
        <fullName evidence="1">Uncharacterized protein</fullName>
    </submittedName>
</protein>
<sequence length="137" mass="16030">MRMQRQNATDKLNPSALIFLREKFGDEVAVRFIERFSGQEFCIHTSSSRTHSRKGEEIIDAFGPDMLDTIFKEYKRVPFIVPVARKFRYEFYAKQGLGSAAIAPLIGVSVRQSYCIGRQYKKRRAAKFQQWKREAER</sequence>
<dbReference type="Proteomes" id="UP000317617">
    <property type="component" value="Unassembled WGS sequence"/>
</dbReference>